<dbReference type="InterPro" id="IPR043128">
    <property type="entry name" value="Rev_trsase/Diguanyl_cyclase"/>
</dbReference>
<dbReference type="InterPro" id="IPR050706">
    <property type="entry name" value="Cyclic-di-GMP_PDE-like"/>
</dbReference>
<dbReference type="InterPro" id="IPR000644">
    <property type="entry name" value="CBS_dom"/>
</dbReference>
<dbReference type="RefSeq" id="WP_224055359.1">
    <property type="nucleotide sequence ID" value="NZ_AP025144.1"/>
</dbReference>
<dbReference type="InterPro" id="IPR001633">
    <property type="entry name" value="EAL_dom"/>
</dbReference>
<comment type="caution">
    <text evidence="2">The sequence shown here is derived from an EMBL/GenBank/DDBJ whole genome shotgun (WGS) entry which is preliminary data.</text>
</comment>
<dbReference type="Gene3D" id="3.30.70.270">
    <property type="match status" value="1"/>
</dbReference>
<dbReference type="Gene3D" id="3.30.450.20">
    <property type="entry name" value="PAS domain"/>
    <property type="match status" value="1"/>
</dbReference>
<evidence type="ECO:0000313" key="3">
    <source>
        <dbReference type="Proteomes" id="UP001156690"/>
    </source>
</evidence>
<dbReference type="CDD" id="cd00130">
    <property type="entry name" value="PAS"/>
    <property type="match status" value="1"/>
</dbReference>
<protein>
    <submittedName>
        <fullName evidence="2">Diguanylate phosphodiesterase</fullName>
    </submittedName>
</protein>
<dbReference type="CDD" id="cd01948">
    <property type="entry name" value="EAL"/>
    <property type="match status" value="1"/>
</dbReference>
<proteinExistence type="predicted"/>
<sequence length="825" mass="93638">MNTSLISVLNAMSISSGEEGEVQGYKAANWRWNASSDEFQFLDPFLVESIHSQFKVQTIADLLKIMPVNDKKKLVGALQSTHECNSKHSIFCVLTPTKGLLIYCEVEVSRAEGDVLLGYIRPLFYLSSMYEIGQIFQAIFENRHHGIVITDSDTRILACNPYFIERSGYQFNDLLGKKTSLFNAGKHSDTFFEEIWRLIHREGHWSGTILSKRANGQTEPQDLTIQKVEMANGKTYFVGFTVDLSNHLYRIADTEYGGIELLTQLPNEDEFKSKLANMVKHYSHSHTIIVLAIEPAFDEDSTLEQRVAFSNAVAQVDEQYLCGYKGDNLFVCALKCVNSANRVRAIHSEIRRFMTAIRQFGNEHLFKLVTRGKIGVSVLGYDTNQPKMLVTHATQAMLEQHSSKKGYNISFFDRSMHEETVRRKKLEELLTDFIKKENIDVHFQPIVSTETWQVIKFEALCRFPSVEGLQYTPQEMINIAEDLNLVSTLDKIIGSKSLHYLERIHRHFGKHVGITINRSLNTKMSAQQVLTNTLNMVEESGVDPKLVTIELTESAYFDSEDCHIQALKALRQRGVNVAIDDFGTGYSSFTYLSNGHFDYLKIDREFIFDIEIGTHKYFIVKMLVDLSHTLGVKVIAEGVETIQEIEVLTGLSVDYIQGYYFSKPVSIDDIETARHYVKKQNELRRFSLPKQGAGILSLHEQMSPFLEPSTALSEVHEIFLRTDLEAMVVTDSLHCVGVIDREVYNLHMTSTFGTKLETQRDTQILKRKLSQVMKTKFTVLSHATLLKDVPALVKKGVPLPWVIAGDKGECLGIVTKNKVLKFLAS</sequence>
<dbReference type="SMART" id="SM00052">
    <property type="entry name" value="EAL"/>
    <property type="match status" value="1"/>
</dbReference>
<dbReference type="GO" id="GO:0071111">
    <property type="term" value="F:cyclic-guanylate-specific phosphodiesterase activity"/>
    <property type="evidence" value="ECO:0007669"/>
    <property type="project" value="InterPro"/>
</dbReference>
<dbReference type="SUPFAM" id="SSF141868">
    <property type="entry name" value="EAL domain-like"/>
    <property type="match status" value="1"/>
</dbReference>
<dbReference type="InterPro" id="IPR046342">
    <property type="entry name" value="CBS_dom_sf"/>
</dbReference>
<dbReference type="PANTHER" id="PTHR33121">
    <property type="entry name" value="CYCLIC DI-GMP PHOSPHODIESTERASE PDEF"/>
    <property type="match status" value="1"/>
</dbReference>
<dbReference type="Gene3D" id="3.10.580.10">
    <property type="entry name" value="CBS-domain"/>
    <property type="match status" value="1"/>
</dbReference>
<dbReference type="PROSITE" id="PS50883">
    <property type="entry name" value="EAL"/>
    <property type="match status" value="1"/>
</dbReference>
<gene>
    <name evidence="2" type="ORF">GCM10007932_23180</name>
</gene>
<feature type="domain" description="EAL" evidence="1">
    <location>
        <begin position="423"/>
        <end position="678"/>
    </location>
</feature>
<dbReference type="Gene3D" id="3.20.20.450">
    <property type="entry name" value="EAL domain"/>
    <property type="match status" value="1"/>
</dbReference>
<accession>A0AAV5NR55</accession>
<dbReference type="InterPro" id="IPR000014">
    <property type="entry name" value="PAS"/>
</dbReference>
<dbReference type="SMART" id="SM00091">
    <property type="entry name" value="PAS"/>
    <property type="match status" value="1"/>
</dbReference>
<name>A0AAV5NR55_9VIBR</name>
<dbReference type="Pfam" id="PF00571">
    <property type="entry name" value="CBS"/>
    <property type="match status" value="1"/>
</dbReference>
<dbReference type="SUPFAM" id="SSF54631">
    <property type="entry name" value="CBS-domain pair"/>
    <property type="match status" value="1"/>
</dbReference>
<dbReference type="Proteomes" id="UP001156690">
    <property type="component" value="Unassembled WGS sequence"/>
</dbReference>
<dbReference type="Pfam" id="PF00563">
    <property type="entry name" value="EAL"/>
    <property type="match status" value="1"/>
</dbReference>
<keyword evidence="3" id="KW-1185">Reference proteome</keyword>
<dbReference type="PANTHER" id="PTHR33121:SF79">
    <property type="entry name" value="CYCLIC DI-GMP PHOSPHODIESTERASE PDED-RELATED"/>
    <property type="match status" value="1"/>
</dbReference>
<dbReference type="AlphaFoldDB" id="A0AAV5NR55"/>
<dbReference type="InterPro" id="IPR035919">
    <property type="entry name" value="EAL_sf"/>
</dbReference>
<reference evidence="3" key="1">
    <citation type="journal article" date="2019" name="Int. J. Syst. Evol. Microbiol.">
        <title>The Global Catalogue of Microorganisms (GCM) 10K type strain sequencing project: providing services to taxonomists for standard genome sequencing and annotation.</title>
        <authorList>
            <consortium name="The Broad Institute Genomics Platform"/>
            <consortium name="The Broad Institute Genome Sequencing Center for Infectious Disease"/>
            <person name="Wu L."/>
            <person name="Ma J."/>
        </authorList>
    </citation>
    <scope>NUCLEOTIDE SEQUENCE [LARGE SCALE GENOMIC DNA]</scope>
    <source>
        <strain evidence="3">NBRC 15640</strain>
    </source>
</reference>
<dbReference type="SUPFAM" id="SSF55785">
    <property type="entry name" value="PYP-like sensor domain (PAS domain)"/>
    <property type="match status" value="1"/>
</dbReference>
<dbReference type="NCBIfam" id="TIGR00229">
    <property type="entry name" value="sensory_box"/>
    <property type="match status" value="1"/>
</dbReference>
<organism evidence="2 3">
    <name type="scientific">Vibrio penaeicida</name>
    <dbReference type="NCBI Taxonomy" id="104609"/>
    <lineage>
        <taxon>Bacteria</taxon>
        <taxon>Pseudomonadati</taxon>
        <taxon>Pseudomonadota</taxon>
        <taxon>Gammaproteobacteria</taxon>
        <taxon>Vibrionales</taxon>
        <taxon>Vibrionaceae</taxon>
        <taxon>Vibrio</taxon>
    </lineage>
</organism>
<evidence type="ECO:0000313" key="2">
    <source>
        <dbReference type="EMBL" id="GLQ72958.1"/>
    </source>
</evidence>
<dbReference type="Pfam" id="PF13426">
    <property type="entry name" value="PAS_9"/>
    <property type="match status" value="1"/>
</dbReference>
<dbReference type="InterPro" id="IPR035965">
    <property type="entry name" value="PAS-like_dom_sf"/>
</dbReference>
<evidence type="ECO:0000259" key="1">
    <source>
        <dbReference type="PROSITE" id="PS50883"/>
    </source>
</evidence>
<dbReference type="EMBL" id="BSNX01000024">
    <property type="protein sequence ID" value="GLQ72958.1"/>
    <property type="molecule type" value="Genomic_DNA"/>
</dbReference>